<gene>
    <name evidence="1" type="ORF">B0T14DRAFT_507999</name>
</gene>
<name>A0AA39XH45_9PEZI</name>
<dbReference type="EMBL" id="JAULSU010000001">
    <property type="protein sequence ID" value="KAK0633899.1"/>
    <property type="molecule type" value="Genomic_DNA"/>
</dbReference>
<keyword evidence="2" id="KW-1185">Reference proteome</keyword>
<accession>A0AA39XH45</accession>
<sequence length="317" mass="34409">MNNATQTKIPPLPELVELAFGRRPSSSSDLKPYYSYYQRQWGGFTARHGAGGTSPTSKDFAEVVEQLKNGASRDKILANLEAKHQGKGCPSQALQDLVDLAACALTMVQPSSAWTSGSLQHFLSIELLEEPTLECEAIKFHNSFDAWHVENLGGIVVEFTDNLADHLRLVNNGGAVLAFHHVSLLQFLEAQPDGGASQIPPDLVKETLQTLSLLFPKTEFSSFLGLDSSKAKWLKASIRTWEGKPSSGGSKVDTRLFRCAPLPVYGRRVESYRYWRDRLVLLKQKCDEGTVAGKASKAGLAFTAAVGIPFGSGGGGN</sequence>
<evidence type="ECO:0000313" key="2">
    <source>
        <dbReference type="Proteomes" id="UP001175000"/>
    </source>
</evidence>
<proteinExistence type="predicted"/>
<comment type="caution">
    <text evidence="1">The sequence shown here is derived from an EMBL/GenBank/DDBJ whole genome shotgun (WGS) entry which is preliminary data.</text>
</comment>
<reference evidence="1" key="1">
    <citation type="submission" date="2023-06" db="EMBL/GenBank/DDBJ databases">
        <title>Genome-scale phylogeny and comparative genomics of the fungal order Sordariales.</title>
        <authorList>
            <consortium name="Lawrence Berkeley National Laboratory"/>
            <person name="Hensen N."/>
            <person name="Bonometti L."/>
            <person name="Westerberg I."/>
            <person name="Brannstrom I.O."/>
            <person name="Guillou S."/>
            <person name="Cros-Aarteil S."/>
            <person name="Calhoun S."/>
            <person name="Haridas S."/>
            <person name="Kuo A."/>
            <person name="Mondo S."/>
            <person name="Pangilinan J."/>
            <person name="Riley R."/>
            <person name="Labutti K."/>
            <person name="Andreopoulos B."/>
            <person name="Lipzen A."/>
            <person name="Chen C."/>
            <person name="Yanf M."/>
            <person name="Daum C."/>
            <person name="Ng V."/>
            <person name="Clum A."/>
            <person name="Steindorff A."/>
            <person name="Ohm R."/>
            <person name="Martin F."/>
            <person name="Silar P."/>
            <person name="Natvig D."/>
            <person name="Lalanne C."/>
            <person name="Gautier V."/>
            <person name="Ament-Velasquez S.L."/>
            <person name="Kruys A."/>
            <person name="Hutchinson M.I."/>
            <person name="Powell A.J."/>
            <person name="Barry K."/>
            <person name="Miller A.N."/>
            <person name="Grigoriev I.V."/>
            <person name="Debuchy R."/>
            <person name="Gladieux P."/>
            <person name="Thoren M.H."/>
            <person name="Johannesson H."/>
        </authorList>
    </citation>
    <scope>NUCLEOTIDE SEQUENCE</scope>
    <source>
        <strain evidence="1">CBS 606.72</strain>
    </source>
</reference>
<organism evidence="1 2">
    <name type="scientific">Immersiella caudata</name>
    <dbReference type="NCBI Taxonomy" id="314043"/>
    <lineage>
        <taxon>Eukaryota</taxon>
        <taxon>Fungi</taxon>
        <taxon>Dikarya</taxon>
        <taxon>Ascomycota</taxon>
        <taxon>Pezizomycotina</taxon>
        <taxon>Sordariomycetes</taxon>
        <taxon>Sordariomycetidae</taxon>
        <taxon>Sordariales</taxon>
        <taxon>Lasiosphaeriaceae</taxon>
        <taxon>Immersiella</taxon>
    </lineage>
</organism>
<evidence type="ECO:0000313" key="1">
    <source>
        <dbReference type="EMBL" id="KAK0633899.1"/>
    </source>
</evidence>
<dbReference type="AlphaFoldDB" id="A0AA39XH45"/>
<protein>
    <submittedName>
        <fullName evidence="1">Uncharacterized protein</fullName>
    </submittedName>
</protein>
<dbReference type="Proteomes" id="UP001175000">
    <property type="component" value="Unassembled WGS sequence"/>
</dbReference>